<dbReference type="AlphaFoldDB" id="A0A8J7P918"/>
<proteinExistence type="predicted"/>
<evidence type="ECO:0000313" key="1">
    <source>
        <dbReference type="EMBL" id="MBN8662489.1"/>
    </source>
</evidence>
<accession>A0A8J7P918</accession>
<protein>
    <submittedName>
        <fullName evidence="1">Uncharacterized protein</fullName>
    </submittedName>
</protein>
<gene>
    <name evidence="1" type="ORF">J0M35_19120</name>
</gene>
<reference evidence="1" key="1">
    <citation type="submission" date="2021-02" db="EMBL/GenBank/DDBJ databases">
        <title>Genome-Resolved Metagenomics of a Microbial Community Performing Photosynthetic Biological Nutrient Removal.</title>
        <authorList>
            <person name="Mcdaniel E.A."/>
        </authorList>
    </citation>
    <scope>NUCLEOTIDE SEQUENCE</scope>
    <source>
        <strain evidence="1">UWPOB_OBS1</strain>
    </source>
</reference>
<organism evidence="1 2">
    <name type="scientific">Candidatus Obscuribacter phosphatis</name>
    <dbReference type="NCBI Taxonomy" id="1906157"/>
    <lineage>
        <taxon>Bacteria</taxon>
        <taxon>Bacillati</taxon>
        <taxon>Candidatus Melainabacteria</taxon>
        <taxon>Candidatus Obscuribacterales</taxon>
        <taxon>Candidatus Obscuribacteraceae</taxon>
        <taxon>Candidatus Obscuribacter</taxon>
    </lineage>
</organism>
<sequence length="64" mass="7323">MSKGDHILLPVRGLYAESPIDNNSHLSWYEWLVISSIGELACDDLFFKLVSKVWKELVAIHQPI</sequence>
<evidence type="ECO:0000313" key="2">
    <source>
        <dbReference type="Proteomes" id="UP000664277"/>
    </source>
</evidence>
<name>A0A8J7P918_9BACT</name>
<dbReference type="Proteomes" id="UP000664277">
    <property type="component" value="Unassembled WGS sequence"/>
</dbReference>
<dbReference type="EMBL" id="JAFLCK010000040">
    <property type="protein sequence ID" value="MBN8662489.1"/>
    <property type="molecule type" value="Genomic_DNA"/>
</dbReference>
<comment type="caution">
    <text evidence="1">The sequence shown here is derived from an EMBL/GenBank/DDBJ whole genome shotgun (WGS) entry which is preliminary data.</text>
</comment>